<dbReference type="HOGENOM" id="CLU_077103_2_0_9"/>
<dbReference type="EMBL" id="CP009933">
    <property type="protein sequence ID" value="AKA68130.1"/>
    <property type="molecule type" value="Genomic_DNA"/>
</dbReference>
<protein>
    <submittedName>
        <fullName evidence="2">SpaE</fullName>
    </submittedName>
</protein>
<accession>A0A0E3JXF9</accession>
<evidence type="ECO:0000313" key="2">
    <source>
        <dbReference type="EMBL" id="AKA68130.1"/>
    </source>
</evidence>
<evidence type="ECO:0000256" key="1">
    <source>
        <dbReference type="SAM" id="Phobius"/>
    </source>
</evidence>
<reference evidence="2 3" key="1">
    <citation type="journal article" date="2015" name="J. Biotechnol.">
        <title>Complete genome sequence of a malodorant-producing acetogen, Clostridium scatologenes ATCC 25775(T).</title>
        <authorList>
            <person name="Zhu Z."/>
            <person name="Guo T."/>
            <person name="Zheng H."/>
            <person name="Song T."/>
            <person name="Ouyang P."/>
            <person name="Xie J."/>
        </authorList>
    </citation>
    <scope>NUCLEOTIDE SEQUENCE [LARGE SCALE GENOMIC DNA]</scope>
    <source>
        <strain evidence="2 3">ATCC 25775</strain>
    </source>
</reference>
<name>A0A0E3JXF9_CLOSL</name>
<dbReference type="CDD" id="cd21807">
    <property type="entry name" value="ABC-2_lan_permease_MutE_EpiE-like"/>
    <property type="match status" value="1"/>
</dbReference>
<feature type="transmembrane region" description="Helical" evidence="1">
    <location>
        <begin position="95"/>
        <end position="120"/>
    </location>
</feature>
<keyword evidence="1" id="KW-0812">Transmembrane</keyword>
<feature type="transmembrane region" description="Helical" evidence="1">
    <location>
        <begin position="132"/>
        <end position="150"/>
    </location>
</feature>
<keyword evidence="1" id="KW-0472">Membrane</keyword>
<feature type="transmembrane region" description="Helical" evidence="1">
    <location>
        <begin position="162"/>
        <end position="180"/>
    </location>
</feature>
<gene>
    <name evidence="2" type="ORF">CSCA_1005</name>
</gene>
<dbReference type="STRING" id="1548.CSCA_1005"/>
<dbReference type="InterPro" id="IPR021205">
    <property type="entry name" value="Lanti_perm_SpaE/MutE/EpiE-like"/>
</dbReference>
<organism evidence="2 3">
    <name type="scientific">Clostridium scatologenes</name>
    <dbReference type="NCBI Taxonomy" id="1548"/>
    <lineage>
        <taxon>Bacteria</taxon>
        <taxon>Bacillati</taxon>
        <taxon>Bacillota</taxon>
        <taxon>Clostridia</taxon>
        <taxon>Eubacteriales</taxon>
        <taxon>Clostridiaceae</taxon>
        <taxon>Clostridium</taxon>
    </lineage>
</organism>
<evidence type="ECO:0000313" key="3">
    <source>
        <dbReference type="Proteomes" id="UP000033115"/>
    </source>
</evidence>
<feature type="transmembrane region" description="Helical" evidence="1">
    <location>
        <begin position="20"/>
        <end position="43"/>
    </location>
</feature>
<sequence>MIKYLISENLKTKKTILRKLLISIPMLCVSLALIFDFLGFGYFTSKSAFTSINHWSLSWMPLLVVFLTGMFHKIEQNSTGYKTIFSFPMDLKKSWIAKIAILSFFTLIASLFLGLLTTILNIAFTSTEASVVPFYNCLISIIISWITSLWQIPLCLWLSRKINFFILLVLTYGANLELGASRAPSSLWWLFPWSIPLRLQCPLLHLHPNCLPLDSNSPLLNSSVIPVGIVLSILLFFILVLITSYSFSKSEVC</sequence>
<feature type="transmembrane region" description="Helical" evidence="1">
    <location>
        <begin position="224"/>
        <end position="247"/>
    </location>
</feature>
<dbReference type="Proteomes" id="UP000033115">
    <property type="component" value="Chromosome"/>
</dbReference>
<dbReference type="NCBIfam" id="TIGR03732">
    <property type="entry name" value="lanti_perm_MutE"/>
    <property type="match status" value="1"/>
</dbReference>
<dbReference type="KEGG" id="csq:CSCA_1005"/>
<keyword evidence="1" id="KW-1133">Transmembrane helix</keyword>
<keyword evidence="3" id="KW-1185">Reference proteome</keyword>
<dbReference type="AlphaFoldDB" id="A0A0E3JXF9"/>
<dbReference type="RefSeq" id="WP_029159621.1">
    <property type="nucleotide sequence ID" value="NZ_CP009933.1"/>
</dbReference>
<feature type="transmembrane region" description="Helical" evidence="1">
    <location>
        <begin position="55"/>
        <end position="74"/>
    </location>
</feature>
<proteinExistence type="predicted"/>